<dbReference type="EMBL" id="CP002546">
    <property type="protein sequence ID" value="ADY62050.1"/>
    <property type="molecule type" value="Genomic_DNA"/>
</dbReference>
<evidence type="ECO:0000313" key="3">
    <source>
        <dbReference type="Proteomes" id="UP000006860"/>
    </source>
</evidence>
<protein>
    <recommendedName>
        <fullName evidence="4">DUF1853 domain-containing protein</fullName>
    </recommendedName>
</protein>
<dbReference type="InterPro" id="IPR015003">
    <property type="entry name" value="DUF1853"/>
</dbReference>
<dbReference type="eggNOG" id="COG3782">
    <property type="taxonomic scope" value="Bacteria"/>
</dbReference>
<accession>F0SLE4</accession>
<dbReference type="Proteomes" id="UP000006860">
    <property type="component" value="Chromosome"/>
</dbReference>
<dbReference type="Pfam" id="PF08907">
    <property type="entry name" value="DUF1853"/>
    <property type="match status" value="1"/>
</dbReference>
<evidence type="ECO:0000256" key="1">
    <source>
        <dbReference type="SAM" id="MobiDB-lite"/>
    </source>
</evidence>
<gene>
    <name evidence="2" type="ordered locus">Plabr_4478</name>
</gene>
<dbReference type="KEGG" id="pbs:Plabr_4478"/>
<dbReference type="STRING" id="756272.Plabr_4478"/>
<sequence length="282" mass="33114">MRSPFLILPEQLTAEGKADQDAIRPLRDSEIELDELARFLEERHSHRVGYYFENLIDYWLQHSADASQVKRQIRIANEERTIGELDFAFRNRAGELCHWEAAVKFYLYSPRPNKDGSHWLGPNARDYLEKKWNRLRTHQLPLAARHFDEPVRSMPFVKGILFQPLLGESGDAPLIGQPPEFTAPQHQTGHWVHYRNLAHLPENWQKRRFQELCKPYWFTVPNSFDGESSHTSASSLNEHFQNQPERTKHPRYFATFTQADSKWSETERLFVVPDNWPNLPAA</sequence>
<dbReference type="AlphaFoldDB" id="F0SLE4"/>
<name>F0SLE4_RUBBR</name>
<feature type="region of interest" description="Disordered" evidence="1">
    <location>
        <begin position="228"/>
        <end position="248"/>
    </location>
</feature>
<evidence type="ECO:0008006" key="4">
    <source>
        <dbReference type="Google" id="ProtNLM"/>
    </source>
</evidence>
<reference evidence="3" key="1">
    <citation type="submission" date="2011-02" db="EMBL/GenBank/DDBJ databases">
        <title>The complete genome of Planctomyces brasiliensis DSM 5305.</title>
        <authorList>
            <person name="Lucas S."/>
            <person name="Copeland A."/>
            <person name="Lapidus A."/>
            <person name="Bruce D."/>
            <person name="Goodwin L."/>
            <person name="Pitluck S."/>
            <person name="Kyrpides N."/>
            <person name="Mavromatis K."/>
            <person name="Pagani I."/>
            <person name="Ivanova N."/>
            <person name="Ovchinnikova G."/>
            <person name="Lu M."/>
            <person name="Detter J.C."/>
            <person name="Han C."/>
            <person name="Land M."/>
            <person name="Hauser L."/>
            <person name="Markowitz V."/>
            <person name="Cheng J.-F."/>
            <person name="Hugenholtz P."/>
            <person name="Woyke T."/>
            <person name="Wu D."/>
            <person name="Tindall B."/>
            <person name="Pomrenke H.G."/>
            <person name="Brambilla E."/>
            <person name="Klenk H.-P."/>
            <person name="Eisen J.A."/>
        </authorList>
    </citation>
    <scope>NUCLEOTIDE SEQUENCE [LARGE SCALE GENOMIC DNA]</scope>
    <source>
        <strain evidence="3">ATCC 49424 / DSM 5305 / JCM 21570 / NBRC 103401 / IFAM 1448</strain>
    </source>
</reference>
<organism evidence="2 3">
    <name type="scientific">Rubinisphaera brasiliensis (strain ATCC 49424 / DSM 5305 / JCM 21570 / IAM 15109 / NBRC 103401 / IFAM 1448)</name>
    <name type="common">Planctomyces brasiliensis</name>
    <dbReference type="NCBI Taxonomy" id="756272"/>
    <lineage>
        <taxon>Bacteria</taxon>
        <taxon>Pseudomonadati</taxon>
        <taxon>Planctomycetota</taxon>
        <taxon>Planctomycetia</taxon>
        <taxon>Planctomycetales</taxon>
        <taxon>Planctomycetaceae</taxon>
        <taxon>Rubinisphaera</taxon>
    </lineage>
</organism>
<dbReference type="HOGENOM" id="CLU_053324_0_0_0"/>
<feature type="compositionally biased region" description="Polar residues" evidence="1">
    <location>
        <begin position="228"/>
        <end position="244"/>
    </location>
</feature>
<evidence type="ECO:0000313" key="2">
    <source>
        <dbReference type="EMBL" id="ADY62050.1"/>
    </source>
</evidence>
<keyword evidence="3" id="KW-1185">Reference proteome</keyword>
<proteinExistence type="predicted"/>